<evidence type="ECO:0000256" key="2">
    <source>
        <dbReference type="ARBA" id="ARBA00009156"/>
    </source>
</evidence>
<dbReference type="FunFam" id="3.30.420.40:FF:000086">
    <property type="entry name" value="Glycerol kinase"/>
    <property type="match status" value="1"/>
</dbReference>
<dbReference type="GO" id="GO:0005829">
    <property type="term" value="C:cytosol"/>
    <property type="evidence" value="ECO:0007669"/>
    <property type="project" value="TreeGrafter"/>
</dbReference>
<accession>A0A316DX93</accession>
<keyword evidence="7" id="KW-0319">Glycerol metabolism</keyword>
<dbReference type="OrthoDB" id="9805576at2"/>
<evidence type="ECO:0000256" key="4">
    <source>
        <dbReference type="ARBA" id="ARBA00022679"/>
    </source>
</evidence>
<evidence type="ECO:0000313" key="14">
    <source>
        <dbReference type="EMBL" id="PWK22721.1"/>
    </source>
</evidence>
<proteinExistence type="inferred from homology"/>
<dbReference type="EMBL" id="JACWLN010000005">
    <property type="protein sequence ID" value="MBD1261388.1"/>
    <property type="molecule type" value="Genomic_DNA"/>
</dbReference>
<evidence type="ECO:0000256" key="8">
    <source>
        <dbReference type="ARBA" id="ARBA00022840"/>
    </source>
</evidence>
<comment type="similarity">
    <text evidence="2 10">Belongs to the FGGY kinase family.</text>
</comment>
<feature type="domain" description="Carbohydrate kinase FGGY C-terminal" evidence="12">
    <location>
        <begin position="265"/>
        <end position="449"/>
    </location>
</feature>
<dbReference type="Pfam" id="PF00370">
    <property type="entry name" value="FGGY_N"/>
    <property type="match status" value="1"/>
</dbReference>
<dbReference type="InterPro" id="IPR018484">
    <property type="entry name" value="FGGY_N"/>
</dbReference>
<keyword evidence="16" id="KW-1185">Reference proteome</keyword>
<dbReference type="Gene3D" id="3.30.420.40">
    <property type="match status" value="2"/>
</dbReference>
<evidence type="ECO:0000256" key="1">
    <source>
        <dbReference type="ARBA" id="ARBA00005190"/>
    </source>
</evidence>
<reference evidence="13 16" key="2">
    <citation type="submission" date="2020-07" db="EMBL/GenBank/DDBJ databases">
        <title>The draft genome sequence of Maribacter polysiphoniae KCTC 22021.</title>
        <authorList>
            <person name="Mu L."/>
        </authorList>
    </citation>
    <scope>NUCLEOTIDE SEQUENCE [LARGE SCALE GENOMIC DNA]</scope>
    <source>
        <strain evidence="13 16">KCTC 22021</strain>
    </source>
</reference>
<dbReference type="RefSeq" id="WP_109651379.1">
    <property type="nucleotide sequence ID" value="NZ_JACWLN010000005.1"/>
</dbReference>
<dbReference type="Proteomes" id="UP000651837">
    <property type="component" value="Unassembled WGS sequence"/>
</dbReference>
<keyword evidence="6 10" id="KW-0418">Kinase</keyword>
<dbReference type="InterPro" id="IPR043129">
    <property type="entry name" value="ATPase_NBD"/>
</dbReference>
<dbReference type="GO" id="GO:0019563">
    <property type="term" value="P:glycerol catabolic process"/>
    <property type="evidence" value="ECO:0007669"/>
    <property type="project" value="TreeGrafter"/>
</dbReference>
<dbReference type="InterPro" id="IPR018485">
    <property type="entry name" value="FGGY_C"/>
</dbReference>
<keyword evidence="5" id="KW-0547">Nucleotide-binding</keyword>
<name>A0A316DX93_9FLAO</name>
<dbReference type="CDD" id="cd07769">
    <property type="entry name" value="ASKHA_NBD_FGGY_GK"/>
    <property type="match status" value="1"/>
</dbReference>
<comment type="pathway">
    <text evidence="1">Polyol metabolism; glycerol degradation via glycerol kinase pathway; sn-glycerol 3-phosphate from glycerol: step 1/1.</text>
</comment>
<keyword evidence="4 10" id="KW-0808">Transferase</keyword>
<dbReference type="GO" id="GO:0004370">
    <property type="term" value="F:glycerol kinase activity"/>
    <property type="evidence" value="ECO:0007669"/>
    <property type="project" value="UniProtKB-EC"/>
</dbReference>
<dbReference type="PANTHER" id="PTHR10196:SF69">
    <property type="entry name" value="GLYCEROL KINASE"/>
    <property type="match status" value="1"/>
</dbReference>
<dbReference type="EC" id="2.7.1.30" evidence="3"/>
<evidence type="ECO:0000313" key="15">
    <source>
        <dbReference type="Proteomes" id="UP000245667"/>
    </source>
</evidence>
<dbReference type="SUPFAM" id="SSF53067">
    <property type="entry name" value="Actin-like ATPase domain"/>
    <property type="match status" value="2"/>
</dbReference>
<evidence type="ECO:0000256" key="3">
    <source>
        <dbReference type="ARBA" id="ARBA00012099"/>
    </source>
</evidence>
<dbReference type="AlphaFoldDB" id="A0A316DX93"/>
<dbReference type="PROSITE" id="PS00933">
    <property type="entry name" value="FGGY_KINASES_1"/>
    <property type="match status" value="1"/>
</dbReference>
<organism evidence="14 15">
    <name type="scientific">Maribacter polysiphoniae</name>
    <dbReference type="NCBI Taxonomy" id="429344"/>
    <lineage>
        <taxon>Bacteria</taxon>
        <taxon>Pseudomonadati</taxon>
        <taxon>Bacteroidota</taxon>
        <taxon>Flavobacteriia</taxon>
        <taxon>Flavobacteriales</taxon>
        <taxon>Flavobacteriaceae</taxon>
        <taxon>Maribacter</taxon>
    </lineage>
</organism>
<gene>
    <name evidence="13" type="primary">glpK</name>
    <name evidence="13" type="ORF">HZY62_12355</name>
    <name evidence="14" type="ORF">LX92_02657</name>
</gene>
<dbReference type="InterPro" id="IPR000577">
    <property type="entry name" value="Carb_kinase_FGGY"/>
</dbReference>
<evidence type="ECO:0000256" key="6">
    <source>
        <dbReference type="ARBA" id="ARBA00022777"/>
    </source>
</evidence>
<dbReference type="Proteomes" id="UP000245667">
    <property type="component" value="Unassembled WGS sequence"/>
</dbReference>
<reference evidence="14 15" key="1">
    <citation type="submission" date="2018-05" db="EMBL/GenBank/DDBJ databases">
        <title>Genomic Encyclopedia of Archaeal and Bacterial Type Strains, Phase II (KMG-II): from individual species to whole genera.</title>
        <authorList>
            <person name="Goeker M."/>
        </authorList>
    </citation>
    <scope>NUCLEOTIDE SEQUENCE [LARGE SCALE GENOMIC DNA]</scope>
    <source>
        <strain evidence="14 15">DSM 23514</strain>
    </source>
</reference>
<dbReference type="PROSITE" id="PS00445">
    <property type="entry name" value="FGGY_KINASES_2"/>
    <property type="match status" value="1"/>
</dbReference>
<dbReference type="PANTHER" id="PTHR10196">
    <property type="entry name" value="SUGAR KINASE"/>
    <property type="match status" value="1"/>
</dbReference>
<evidence type="ECO:0000313" key="16">
    <source>
        <dbReference type="Proteomes" id="UP000651837"/>
    </source>
</evidence>
<dbReference type="EMBL" id="QGGQ01000006">
    <property type="protein sequence ID" value="PWK22721.1"/>
    <property type="molecule type" value="Genomic_DNA"/>
</dbReference>
<evidence type="ECO:0000256" key="7">
    <source>
        <dbReference type="ARBA" id="ARBA00022798"/>
    </source>
</evidence>
<evidence type="ECO:0000256" key="10">
    <source>
        <dbReference type="RuleBase" id="RU003733"/>
    </source>
</evidence>
<evidence type="ECO:0000313" key="13">
    <source>
        <dbReference type="EMBL" id="MBD1261388.1"/>
    </source>
</evidence>
<protein>
    <recommendedName>
        <fullName evidence="3">glycerol kinase</fullName>
        <ecNumber evidence="3">2.7.1.30</ecNumber>
    </recommendedName>
    <alternativeName>
        <fullName evidence="9">ATP:glycerol 3-phosphotransferase</fullName>
    </alternativeName>
</protein>
<dbReference type="GO" id="GO:0005524">
    <property type="term" value="F:ATP binding"/>
    <property type="evidence" value="ECO:0007669"/>
    <property type="project" value="UniProtKB-KW"/>
</dbReference>
<evidence type="ECO:0000256" key="9">
    <source>
        <dbReference type="ARBA" id="ARBA00043149"/>
    </source>
</evidence>
<dbReference type="Pfam" id="PF02782">
    <property type="entry name" value="FGGY_C"/>
    <property type="match status" value="1"/>
</dbReference>
<dbReference type="PIRSF" id="PIRSF000538">
    <property type="entry name" value="GlpK"/>
    <property type="match status" value="1"/>
</dbReference>
<dbReference type="NCBIfam" id="NF000756">
    <property type="entry name" value="PRK00047.1"/>
    <property type="match status" value="1"/>
</dbReference>
<feature type="domain" description="Carbohydrate kinase FGGY N-terminal" evidence="11">
    <location>
        <begin position="5"/>
        <end position="255"/>
    </location>
</feature>
<sequence length="499" mass="55623">MLKSYILSIDQGTSGTKAVIFDEFGVVVIKTTEPLTSNYPTPSFVEQDPQEIYQSVIKAVKSCIRQFNEQFSSEENKIVSCGISNQRETFVLWDEKGIPLHNAVVWQCKRSTEVCGRLKENNLESTINASTGLTIDPYFSATKVTWFYENNEKIKHAIDTGNAFFGTVDTWILFKLTGGKSYKTDYTNASRTLFYNIYNLEWDESLLKVFKIENINLPEVTFSSDHFGDSTFEGIFNKPLPITGMIGDSQAAFFGEGCFTNGMAKATLGTGSSILYNSENISKEISNGMLTTIGWSIDGQVNYALEGVIVSCGSTLEWLKNQLGIFTSHDQIETMATSLNSNEGVYLIPSFSGMGAPYWQKDWKASIHGITFGTTKAHLVRAALESIAFQVKDVIQHIETKTKTPLKELKVNGGITENEFLMQFIANLLKTPISNMGITDVSAWGAALISGLGIGLWNSTVDFSKPRSEMIKTYFPNVSSTEEHESYAHWLELMENKKY</sequence>
<comment type="caution">
    <text evidence="14">The sequence shown here is derived from an EMBL/GenBank/DDBJ whole genome shotgun (WGS) entry which is preliminary data.</text>
</comment>
<evidence type="ECO:0000256" key="5">
    <source>
        <dbReference type="ARBA" id="ARBA00022741"/>
    </source>
</evidence>
<evidence type="ECO:0000259" key="11">
    <source>
        <dbReference type="Pfam" id="PF00370"/>
    </source>
</evidence>
<evidence type="ECO:0000259" key="12">
    <source>
        <dbReference type="Pfam" id="PF02782"/>
    </source>
</evidence>
<keyword evidence="8" id="KW-0067">ATP-binding</keyword>
<dbReference type="InterPro" id="IPR018483">
    <property type="entry name" value="Carb_kinase_FGGY_CS"/>
</dbReference>